<organism evidence="4 5">
    <name type="scientific">Angomonas deanei</name>
    <dbReference type="NCBI Taxonomy" id="59799"/>
    <lineage>
        <taxon>Eukaryota</taxon>
        <taxon>Discoba</taxon>
        <taxon>Euglenozoa</taxon>
        <taxon>Kinetoplastea</taxon>
        <taxon>Metakinetoplastina</taxon>
        <taxon>Trypanosomatida</taxon>
        <taxon>Trypanosomatidae</taxon>
        <taxon>Strigomonadinae</taxon>
        <taxon>Angomonas</taxon>
    </lineage>
</organism>
<feature type="transmembrane region" description="Helical" evidence="2">
    <location>
        <begin position="121"/>
        <end position="143"/>
    </location>
</feature>
<keyword evidence="2" id="KW-0812">Transmembrane</keyword>
<dbReference type="PROSITE" id="PS50076">
    <property type="entry name" value="DNAJ_2"/>
    <property type="match status" value="1"/>
</dbReference>
<dbReference type="EMBL" id="LR877148">
    <property type="protein sequence ID" value="CAD2214783.1"/>
    <property type="molecule type" value="Genomic_DNA"/>
</dbReference>
<feature type="compositionally biased region" description="Basic and acidic residues" evidence="1">
    <location>
        <begin position="227"/>
        <end position="241"/>
    </location>
</feature>
<dbReference type="InterPro" id="IPR036869">
    <property type="entry name" value="J_dom_sf"/>
</dbReference>
<dbReference type="OrthoDB" id="240298at2759"/>
<evidence type="ECO:0000256" key="1">
    <source>
        <dbReference type="SAM" id="MobiDB-lite"/>
    </source>
</evidence>
<dbReference type="InterPro" id="IPR001623">
    <property type="entry name" value="DnaJ_domain"/>
</dbReference>
<dbReference type="SUPFAM" id="SSF46565">
    <property type="entry name" value="Chaperone J-domain"/>
    <property type="match status" value="1"/>
</dbReference>
<feature type="domain" description="J" evidence="3">
    <location>
        <begin position="27"/>
        <end position="106"/>
    </location>
</feature>
<dbReference type="Pfam" id="PF00226">
    <property type="entry name" value="DnaJ"/>
    <property type="match status" value="1"/>
</dbReference>
<dbReference type="SMART" id="SM00271">
    <property type="entry name" value="DnaJ"/>
    <property type="match status" value="1"/>
</dbReference>
<dbReference type="Gene3D" id="1.10.287.110">
    <property type="entry name" value="DnaJ domain"/>
    <property type="match status" value="1"/>
</dbReference>
<dbReference type="AlphaFoldDB" id="A0A7G2C7S0"/>
<gene>
    <name evidence="4" type="ORF">ADEAN_000223400</name>
</gene>
<evidence type="ECO:0000313" key="4">
    <source>
        <dbReference type="EMBL" id="CAD2214783.1"/>
    </source>
</evidence>
<proteinExistence type="predicted"/>
<accession>A0A7G2C7S0</accession>
<reference evidence="4 5" key="1">
    <citation type="submission" date="2020-08" db="EMBL/GenBank/DDBJ databases">
        <authorList>
            <person name="Newling K."/>
            <person name="Davey J."/>
            <person name="Forrester S."/>
        </authorList>
    </citation>
    <scope>NUCLEOTIDE SEQUENCE [LARGE SCALE GENOMIC DNA]</scope>
    <source>
        <strain evidence="5">Crithidia deanei Carvalho (ATCC PRA-265)</strain>
    </source>
</reference>
<keyword evidence="5" id="KW-1185">Reference proteome</keyword>
<dbReference type="VEuPathDB" id="TriTrypDB:ADEAN_000223400"/>
<keyword evidence="2" id="KW-1133">Transmembrane helix</keyword>
<dbReference type="Proteomes" id="UP000515908">
    <property type="component" value="Chromosome 04"/>
</dbReference>
<sequence>MFRRSVVKLYSEYGGVSGDKGLMTLQQACTIFGFEMNEEWKKEEIKKRFKKLALKYHPDHGGSNDQFLALKEAEKILSTHRHDKGTEKVKEKGGVNFKRMNYDDLTGTIHRHSVDKVELRSFSLADFLVFICIFSFFAFYYSYNAYKTQQAILQSRTSYTVDDVKRVGTDLERKSWHPWMADRETRDTMDDIGLIQGNVRQEVVDERRKETPRVYTPWQSGGPFARNSERQKYDEEPNKSA</sequence>
<name>A0A7G2C7S0_9TRYP</name>
<evidence type="ECO:0000259" key="3">
    <source>
        <dbReference type="PROSITE" id="PS50076"/>
    </source>
</evidence>
<protein>
    <submittedName>
        <fullName evidence="4">DnaJ domain containing protein, putative</fullName>
    </submittedName>
</protein>
<evidence type="ECO:0000256" key="2">
    <source>
        <dbReference type="SAM" id="Phobius"/>
    </source>
</evidence>
<keyword evidence="2" id="KW-0472">Membrane</keyword>
<evidence type="ECO:0000313" key="5">
    <source>
        <dbReference type="Proteomes" id="UP000515908"/>
    </source>
</evidence>
<feature type="region of interest" description="Disordered" evidence="1">
    <location>
        <begin position="205"/>
        <end position="241"/>
    </location>
</feature>